<feature type="region of interest" description="Disordered" evidence="1">
    <location>
        <begin position="1"/>
        <end position="41"/>
    </location>
</feature>
<sequence length="88" mass="9883">MTSKLSGPVASASSLRTQPPTSSRSSPASTIRVPDRARRDVQIDRGASLPERLEALWEAWVQAFPNVIPRLEMEWENVTELDSHRRLS</sequence>
<reference evidence="2" key="1">
    <citation type="submission" date="2020-05" db="EMBL/GenBank/DDBJ databases">
        <authorList>
            <person name="Chiriac C."/>
            <person name="Salcher M."/>
            <person name="Ghai R."/>
            <person name="Kavagutti S V."/>
        </authorList>
    </citation>
    <scope>NUCLEOTIDE SEQUENCE</scope>
</reference>
<name>A0A6J6TQL3_9ZZZZ</name>
<gene>
    <name evidence="2" type="ORF">UFOPK2810_00784</name>
</gene>
<protein>
    <submittedName>
        <fullName evidence="2">Unannotated protein</fullName>
    </submittedName>
</protein>
<evidence type="ECO:0000313" key="2">
    <source>
        <dbReference type="EMBL" id="CAB4749700.1"/>
    </source>
</evidence>
<accession>A0A6J6TQL3</accession>
<dbReference type="AlphaFoldDB" id="A0A6J6TQL3"/>
<evidence type="ECO:0000256" key="1">
    <source>
        <dbReference type="SAM" id="MobiDB-lite"/>
    </source>
</evidence>
<proteinExistence type="predicted"/>
<organism evidence="2">
    <name type="scientific">freshwater metagenome</name>
    <dbReference type="NCBI Taxonomy" id="449393"/>
    <lineage>
        <taxon>unclassified sequences</taxon>
        <taxon>metagenomes</taxon>
        <taxon>ecological metagenomes</taxon>
    </lineage>
</organism>
<feature type="compositionally biased region" description="Low complexity" evidence="1">
    <location>
        <begin position="13"/>
        <end position="32"/>
    </location>
</feature>
<dbReference type="EMBL" id="CAEZYZ010000116">
    <property type="protein sequence ID" value="CAB4749700.1"/>
    <property type="molecule type" value="Genomic_DNA"/>
</dbReference>